<keyword evidence="9" id="KW-1185">Reference proteome</keyword>
<dbReference type="PROSITE" id="PS50048">
    <property type="entry name" value="ZN2_CY6_FUNGAL_2"/>
    <property type="match status" value="1"/>
</dbReference>
<feature type="domain" description="Zn(2)-C6 fungal-type" evidence="7">
    <location>
        <begin position="23"/>
        <end position="64"/>
    </location>
</feature>
<keyword evidence="2" id="KW-0479">Metal-binding</keyword>
<dbReference type="VEuPathDB" id="FungiDB:TREMEDRAFT_72779"/>
<dbReference type="GO" id="GO:0000981">
    <property type="term" value="F:DNA-binding transcription factor activity, RNA polymerase II-specific"/>
    <property type="evidence" value="ECO:0007669"/>
    <property type="project" value="InterPro"/>
</dbReference>
<dbReference type="OrthoDB" id="39175at2759"/>
<protein>
    <recommendedName>
        <fullName evidence="7">Zn(2)-C6 fungal-type domain-containing protein</fullName>
    </recommendedName>
</protein>
<name>A0A4Q1BQR0_TREME</name>
<dbReference type="CDD" id="cd12148">
    <property type="entry name" value="fungal_TF_MHR"/>
    <property type="match status" value="1"/>
</dbReference>
<evidence type="ECO:0000256" key="5">
    <source>
        <dbReference type="ARBA" id="ARBA00023242"/>
    </source>
</evidence>
<feature type="compositionally biased region" description="Low complexity" evidence="6">
    <location>
        <begin position="759"/>
        <end position="781"/>
    </location>
</feature>
<evidence type="ECO:0000256" key="3">
    <source>
        <dbReference type="ARBA" id="ARBA00023015"/>
    </source>
</evidence>
<feature type="compositionally biased region" description="Low complexity" evidence="6">
    <location>
        <begin position="809"/>
        <end position="818"/>
    </location>
</feature>
<feature type="region of interest" description="Disordered" evidence="6">
    <location>
        <begin position="191"/>
        <end position="216"/>
    </location>
</feature>
<feature type="compositionally biased region" description="Low complexity" evidence="6">
    <location>
        <begin position="196"/>
        <end position="207"/>
    </location>
</feature>
<dbReference type="InterPro" id="IPR050815">
    <property type="entry name" value="TF_fung"/>
</dbReference>
<comment type="subcellular location">
    <subcellularLocation>
        <location evidence="1">Nucleus</location>
    </subcellularLocation>
</comment>
<dbReference type="SMART" id="SM00066">
    <property type="entry name" value="GAL4"/>
    <property type="match status" value="1"/>
</dbReference>
<dbReference type="SUPFAM" id="SSF57701">
    <property type="entry name" value="Zn2/Cys6 DNA-binding domain"/>
    <property type="match status" value="1"/>
</dbReference>
<dbReference type="Proteomes" id="UP000289152">
    <property type="component" value="Unassembled WGS sequence"/>
</dbReference>
<feature type="compositionally biased region" description="Polar residues" evidence="6">
    <location>
        <begin position="786"/>
        <end position="808"/>
    </location>
</feature>
<dbReference type="PANTHER" id="PTHR47338">
    <property type="entry name" value="ZN(II)2CYS6 TRANSCRIPTION FACTOR (EUROFUNG)-RELATED"/>
    <property type="match status" value="1"/>
</dbReference>
<feature type="region of interest" description="Disordered" evidence="6">
    <location>
        <begin position="68"/>
        <end position="100"/>
    </location>
</feature>
<dbReference type="GO" id="GO:0005634">
    <property type="term" value="C:nucleus"/>
    <property type="evidence" value="ECO:0007669"/>
    <property type="project" value="UniProtKB-SubCell"/>
</dbReference>
<dbReference type="InterPro" id="IPR001138">
    <property type="entry name" value="Zn2Cys6_DnaBD"/>
</dbReference>
<dbReference type="Pfam" id="PF00172">
    <property type="entry name" value="Zn_clus"/>
    <property type="match status" value="1"/>
</dbReference>
<keyword evidence="5" id="KW-0539">Nucleus</keyword>
<keyword evidence="4" id="KW-0804">Transcription</keyword>
<gene>
    <name evidence="8" type="ORF">M231_02393</name>
</gene>
<reference evidence="8 9" key="1">
    <citation type="submission" date="2016-06" db="EMBL/GenBank/DDBJ databases">
        <title>Evolution of pathogenesis and genome organization in the Tremellales.</title>
        <authorList>
            <person name="Cuomo C."/>
            <person name="Litvintseva A."/>
            <person name="Heitman J."/>
            <person name="Chen Y."/>
            <person name="Sun S."/>
            <person name="Springer D."/>
            <person name="Dromer F."/>
            <person name="Young S."/>
            <person name="Zeng Q."/>
            <person name="Chapman S."/>
            <person name="Gujja S."/>
            <person name="Saif S."/>
            <person name="Birren B."/>
        </authorList>
    </citation>
    <scope>NUCLEOTIDE SEQUENCE [LARGE SCALE GENOMIC DNA]</scope>
    <source>
        <strain evidence="8 9">ATCC 28783</strain>
    </source>
</reference>
<comment type="caution">
    <text evidence="8">The sequence shown here is derived from an EMBL/GenBank/DDBJ whole genome shotgun (WGS) entry which is preliminary data.</text>
</comment>
<evidence type="ECO:0000256" key="6">
    <source>
        <dbReference type="SAM" id="MobiDB-lite"/>
    </source>
</evidence>
<dbReference type="Gene3D" id="4.10.240.10">
    <property type="entry name" value="Zn(2)-C6 fungal-type DNA-binding domain"/>
    <property type="match status" value="1"/>
</dbReference>
<evidence type="ECO:0000256" key="1">
    <source>
        <dbReference type="ARBA" id="ARBA00004123"/>
    </source>
</evidence>
<dbReference type="SMART" id="SM00906">
    <property type="entry name" value="Fungal_trans"/>
    <property type="match status" value="1"/>
</dbReference>
<dbReference type="STRING" id="5217.A0A4Q1BQR0"/>
<dbReference type="GO" id="GO:0006351">
    <property type="term" value="P:DNA-templated transcription"/>
    <property type="evidence" value="ECO:0007669"/>
    <property type="project" value="InterPro"/>
</dbReference>
<sequence length="902" mass="99928">MDNQVVGQEQVSLQPKVLTRNSACHQCRKRKLKCDAIRPVCSNCQKPRVRGVPASITEKVLCTWDEPKEPSARTRRRREQRRFSAQDSGEEESGQDLSAAAKRTRIEELEQRIVDFEKTVKSQINPLPRPTENAPSIPQEPASKVPDTPSTAFRPWEKSYDILKDYPAFTARYSQTVMSLPQSAARMEDFGGPGLHAGAHASSSTATEPRGSKEMDPFSLPIPDAIPNPLIDQMHLNNLSGFMSEMTWPDWPKSLPTLEVVEHVVNVFFERVPTLPKMIHKATFLPTLQLPPSHSNFPSLGLLHAILAVTAFHIPMTELASRAYFPVGTPAGQTIHPVFDMRPDSVSRYMNTGAMHYNDGAPGEDGNPMSRFQLWHRRKTFEMFTHHFDHAEKFLQGMQGHLIASAVDAFNAWWVDLWLIAASNVRMAIPMRLHESPVIPHDSLKRFEHVVMAPAKSALEQAERDRTWWQIYLFEMNVVASTSWPLAIHEVDITVELPVAQDTFDRGVGELTGTQSLQSPDLFSNHPPGHLDSFCLLIKAVKLFSDVNAFFRSYCRGSHSVLKFVTDSRVRLLLSQLNAFRLSLPVQMRRPTVREPFDGELIACIFYLHGAVITLGEPLVAKETWTHELGRLSLAAIRAILSMVYDLNATSYDITLLPMCCSYIWCMCCRCLGRFMDAAVRSGDMVSASVFRSEIDVFRLTLGRYGERYPVGLRHKALVDLSITESDKLGVVPLDFMSCDVGYLFDFDFQPGSTHGGDSCSKSTPKSTTSSDRPSSSTYSKAWNMDGTSASGSGSVPISGMSTSTDPTSGSGYSSGLEMGSGGGMGGTKTSTIPNLNNQKDSIPSYLSTGTSAWTFDPTAGGEGNEAIGWDISSFSFDPESLGQFFSSELMFDGSDFGLPRI</sequence>
<evidence type="ECO:0000256" key="4">
    <source>
        <dbReference type="ARBA" id="ARBA00023163"/>
    </source>
</evidence>
<keyword evidence="3" id="KW-0805">Transcription regulation</keyword>
<dbReference type="GO" id="GO:0003677">
    <property type="term" value="F:DNA binding"/>
    <property type="evidence" value="ECO:0007669"/>
    <property type="project" value="InterPro"/>
</dbReference>
<accession>A0A4Q1BQR0</accession>
<dbReference type="GO" id="GO:0008270">
    <property type="term" value="F:zinc ion binding"/>
    <property type="evidence" value="ECO:0007669"/>
    <property type="project" value="InterPro"/>
</dbReference>
<proteinExistence type="predicted"/>
<organism evidence="8 9">
    <name type="scientific">Tremella mesenterica</name>
    <name type="common">Jelly fungus</name>
    <dbReference type="NCBI Taxonomy" id="5217"/>
    <lineage>
        <taxon>Eukaryota</taxon>
        <taxon>Fungi</taxon>
        <taxon>Dikarya</taxon>
        <taxon>Basidiomycota</taxon>
        <taxon>Agaricomycotina</taxon>
        <taxon>Tremellomycetes</taxon>
        <taxon>Tremellales</taxon>
        <taxon>Tremellaceae</taxon>
        <taxon>Tremella</taxon>
    </lineage>
</organism>
<dbReference type="CDD" id="cd00067">
    <property type="entry name" value="GAL4"/>
    <property type="match status" value="1"/>
</dbReference>
<evidence type="ECO:0000259" key="7">
    <source>
        <dbReference type="PROSITE" id="PS50048"/>
    </source>
</evidence>
<evidence type="ECO:0000256" key="2">
    <source>
        <dbReference type="ARBA" id="ARBA00022723"/>
    </source>
</evidence>
<dbReference type="InParanoid" id="A0A4Q1BQR0"/>
<dbReference type="AlphaFoldDB" id="A0A4Q1BQR0"/>
<feature type="region of interest" description="Disordered" evidence="6">
    <location>
        <begin position="123"/>
        <end position="151"/>
    </location>
</feature>
<dbReference type="PANTHER" id="PTHR47338:SF29">
    <property type="entry name" value="ZN(2)-C6 FUNGAL-TYPE DOMAIN-CONTAINING PROTEIN"/>
    <property type="match status" value="1"/>
</dbReference>
<evidence type="ECO:0000313" key="9">
    <source>
        <dbReference type="Proteomes" id="UP000289152"/>
    </source>
</evidence>
<feature type="region of interest" description="Disordered" evidence="6">
    <location>
        <begin position="754"/>
        <end position="829"/>
    </location>
</feature>
<dbReference type="Pfam" id="PF04082">
    <property type="entry name" value="Fungal_trans"/>
    <property type="match status" value="1"/>
</dbReference>
<evidence type="ECO:0000313" key="8">
    <source>
        <dbReference type="EMBL" id="RXK40279.1"/>
    </source>
</evidence>
<dbReference type="EMBL" id="SDIL01000020">
    <property type="protein sequence ID" value="RXK40279.1"/>
    <property type="molecule type" value="Genomic_DNA"/>
</dbReference>
<dbReference type="InterPro" id="IPR007219">
    <property type="entry name" value="XnlR_reg_dom"/>
</dbReference>
<dbReference type="InterPro" id="IPR036864">
    <property type="entry name" value="Zn2-C6_fun-type_DNA-bd_sf"/>
</dbReference>